<dbReference type="Proteomes" id="UP000017243">
    <property type="component" value="Unassembled WGS sequence"/>
</dbReference>
<organism evidence="1 2">
    <name type="scientific">Lactobacillus helveticus CIRM-BIA 953</name>
    <dbReference type="NCBI Taxonomy" id="1226335"/>
    <lineage>
        <taxon>Bacteria</taxon>
        <taxon>Bacillati</taxon>
        <taxon>Bacillota</taxon>
        <taxon>Bacilli</taxon>
        <taxon>Lactobacillales</taxon>
        <taxon>Lactobacillaceae</taxon>
        <taxon>Lactobacillus</taxon>
    </lineage>
</organism>
<name>U4QKN6_LACHE</name>
<sequence>MVVLDGDGKIVRIYNWENPQGIEFNER</sequence>
<gene>
    <name evidence="1" type="ORF">LHCIRMBIA953_01360</name>
</gene>
<protein>
    <submittedName>
        <fullName evidence="1">Uncharacterized protein</fullName>
    </submittedName>
</protein>
<comment type="caution">
    <text evidence="1">The sequence shown here is derived from an EMBL/GenBank/DDBJ whole genome shotgun (WGS) entry which is preliminary data.</text>
</comment>
<dbReference type="AlphaFoldDB" id="U4QKN6"/>
<evidence type="ECO:0000313" key="1">
    <source>
        <dbReference type="EMBL" id="CDI41829.1"/>
    </source>
</evidence>
<dbReference type="EMBL" id="CBUH010000059">
    <property type="protein sequence ID" value="CDI41829.1"/>
    <property type="molecule type" value="Genomic_DNA"/>
</dbReference>
<reference evidence="1 2" key="1">
    <citation type="submission" date="2013-09" db="EMBL/GenBank/DDBJ databases">
        <title>Draft Genome Sequence of five Lactobacillus helveticus strains CIRM-BIA 101T, 103, 104, 951 and 953 isolated from milk product.</title>
        <authorList>
            <person name="Valence F."/>
            <person name="Chuat V."/>
            <person name="Ma L."/>
            <person name="Creno S."/>
            <person name="Falentin H."/>
            <person name="Lortal S."/>
            <person name="Bizet C."/>
            <person name="Clermont D."/>
            <person name="Loux V."/>
            <person name="Bouchier C."/>
            <person name="Cousin S."/>
        </authorList>
    </citation>
    <scope>NUCLEOTIDE SEQUENCE [LARGE SCALE GENOMIC DNA]</scope>
    <source>
        <strain evidence="1 2">CIRM-BIA 953</strain>
    </source>
</reference>
<evidence type="ECO:0000313" key="2">
    <source>
        <dbReference type="Proteomes" id="UP000017243"/>
    </source>
</evidence>
<proteinExistence type="predicted"/>
<accession>U4QKN6</accession>